<dbReference type="EMBL" id="CP041186">
    <property type="protein sequence ID" value="QDG51709.1"/>
    <property type="molecule type" value="Genomic_DNA"/>
</dbReference>
<accession>A0A5B8Y569</accession>
<proteinExistence type="predicted"/>
<dbReference type="OrthoDB" id="9791944at2"/>
<dbReference type="Gene3D" id="3.40.50.150">
    <property type="entry name" value="Vaccinia Virus protein VP39"/>
    <property type="match status" value="1"/>
</dbReference>
<protein>
    <submittedName>
        <fullName evidence="1">Class I SAM-dependent methyltransferase</fullName>
    </submittedName>
</protein>
<evidence type="ECO:0000313" key="1">
    <source>
        <dbReference type="EMBL" id="QDG51709.1"/>
    </source>
</evidence>
<dbReference type="InterPro" id="IPR029063">
    <property type="entry name" value="SAM-dependent_MTases_sf"/>
</dbReference>
<accession>A0A4Y6PUC0</accession>
<organism evidence="1 2">
    <name type="scientific">Persicimonas caeni</name>
    <dbReference type="NCBI Taxonomy" id="2292766"/>
    <lineage>
        <taxon>Bacteria</taxon>
        <taxon>Deltaproteobacteria</taxon>
        <taxon>Bradymonadales</taxon>
        <taxon>Bradymonadaceae</taxon>
        <taxon>Persicimonas</taxon>
    </lineage>
</organism>
<keyword evidence="2" id="KW-1185">Reference proteome</keyword>
<dbReference type="Proteomes" id="UP000315995">
    <property type="component" value="Chromosome"/>
</dbReference>
<dbReference type="GO" id="GO:0032259">
    <property type="term" value="P:methylation"/>
    <property type="evidence" value="ECO:0007669"/>
    <property type="project" value="UniProtKB-KW"/>
</dbReference>
<sequence length="272" mass="31356">MTQSMSRSEYCLICDTPVDNYQTTTLLGRHTASFFRCPNCGFIQTEEPHWLSEAYQDAITSTDVGMVSRSQHCARWTSALIHLFFDASGEFLDHGAGYGLFVRMMRDRGFDFYYRDQYSSNLFGGQVEVALTDTRVYDLITCFEVFEHMRNPREQIHSLWAQSNAIFFSTLLVPSTPPRLDEWWYFGREHGQHISFFTHAALSELADQLGCHLTSDGAGLHLFSERKIPDLALDLIKRPIVSRVLKRLFDRPSLQPHDYELALAQALEHRTK</sequence>
<keyword evidence="1" id="KW-0808">Transferase</keyword>
<dbReference type="GO" id="GO:0008168">
    <property type="term" value="F:methyltransferase activity"/>
    <property type="evidence" value="ECO:0007669"/>
    <property type="project" value="UniProtKB-KW"/>
</dbReference>
<reference evidence="1 2" key="1">
    <citation type="submission" date="2019-06" db="EMBL/GenBank/DDBJ databases">
        <title>Persicimonas caeni gen. nov., sp. nov., a predatory bacterium isolated from solar saltern.</title>
        <authorList>
            <person name="Wang S."/>
        </authorList>
    </citation>
    <scope>NUCLEOTIDE SEQUENCE [LARGE SCALE GENOMIC DNA]</scope>
    <source>
        <strain evidence="1 2">YN101</strain>
    </source>
</reference>
<name>A0A4Y6PUC0_PERCE</name>
<dbReference type="Pfam" id="PF13489">
    <property type="entry name" value="Methyltransf_23"/>
    <property type="match status" value="1"/>
</dbReference>
<keyword evidence="1" id="KW-0489">Methyltransferase</keyword>
<evidence type="ECO:0000313" key="2">
    <source>
        <dbReference type="Proteomes" id="UP000315995"/>
    </source>
</evidence>
<gene>
    <name evidence="1" type="ORF">FIV42_13415</name>
</gene>
<dbReference type="AlphaFoldDB" id="A0A4Y6PUC0"/>
<dbReference type="SUPFAM" id="SSF53335">
    <property type="entry name" value="S-adenosyl-L-methionine-dependent methyltransferases"/>
    <property type="match status" value="1"/>
</dbReference>